<dbReference type="AlphaFoldDB" id="W0QBW9"/>
<keyword evidence="2" id="KW-1185">Reference proteome</keyword>
<reference evidence="1 2" key="1">
    <citation type="submission" date="2013-12" db="EMBL/GenBank/DDBJ databases">
        <title>Annotation of the Mannheimia varigena USDA-ARS-USMARC-1296 complete genome.</title>
        <authorList>
            <person name="Harhay G.P."/>
            <person name="Clawson M.L."/>
            <person name="Murray R.W."/>
            <person name="Lubbers B.V."/>
            <person name="Heaton M.P."/>
            <person name="Chitko-Mckown C.G."/>
            <person name="Harhay D.M."/>
            <person name="Smith T.P.L."/>
        </authorList>
    </citation>
    <scope>NUCLEOTIDE SEQUENCE [LARGE SCALE GENOMIC DNA]</scope>
    <source>
        <strain evidence="1 2">USDA-ARS-USMARC-1296</strain>
    </source>
</reference>
<protein>
    <submittedName>
        <fullName evidence="1">Uncharacterized protein</fullName>
    </submittedName>
</protein>
<dbReference type="PATRIC" id="fig|1433287.3.peg.174"/>
<evidence type="ECO:0000313" key="2">
    <source>
        <dbReference type="Proteomes" id="UP000066995"/>
    </source>
</evidence>
<dbReference type="KEGG" id="mvi:X808_1760"/>
<gene>
    <name evidence="1" type="ORF">X808_1760</name>
</gene>
<dbReference type="HOGENOM" id="CLU_3345573_0_0_6"/>
<name>W0QBW9_9PAST</name>
<dbReference type="EMBL" id="CP006943">
    <property type="protein sequence ID" value="AHG74703.1"/>
    <property type="molecule type" value="Genomic_DNA"/>
</dbReference>
<sequence length="37" mass="4265">MWKNDRLSSLKKPKALGFPKAFVHFNCFVAISRQDAL</sequence>
<evidence type="ECO:0000313" key="1">
    <source>
        <dbReference type="EMBL" id="AHG74703.1"/>
    </source>
</evidence>
<accession>W0QBW9</accession>
<proteinExistence type="predicted"/>
<dbReference type="Proteomes" id="UP000066995">
    <property type="component" value="Chromosome"/>
</dbReference>
<organism evidence="1 2">
    <name type="scientific">Mannheimia varigena USDA-ARS-USMARC-1296</name>
    <dbReference type="NCBI Taxonomy" id="1433287"/>
    <lineage>
        <taxon>Bacteria</taxon>
        <taxon>Pseudomonadati</taxon>
        <taxon>Pseudomonadota</taxon>
        <taxon>Gammaproteobacteria</taxon>
        <taxon>Pasteurellales</taxon>
        <taxon>Pasteurellaceae</taxon>
        <taxon>Mannheimia</taxon>
    </lineage>
</organism>